<proteinExistence type="inferred from homology"/>
<dbReference type="GO" id="GO:0005737">
    <property type="term" value="C:cytoplasm"/>
    <property type="evidence" value="ECO:0007669"/>
    <property type="project" value="TreeGrafter"/>
</dbReference>
<dbReference type="PANTHER" id="PTHR21096">
    <property type="entry name" value="PROTEIN FAM136A"/>
    <property type="match status" value="1"/>
</dbReference>
<protein>
    <recommendedName>
        <fullName evidence="3">Protein FAM136A</fullName>
    </recommendedName>
</protein>
<evidence type="ECO:0000313" key="2">
    <source>
        <dbReference type="EMBL" id="CAE0458833.1"/>
    </source>
</evidence>
<gene>
    <name evidence="2" type="ORF">CDEB00056_LOCUS3674</name>
</gene>
<organism evidence="2">
    <name type="scientific">Chaetoceros debilis</name>
    <dbReference type="NCBI Taxonomy" id="122233"/>
    <lineage>
        <taxon>Eukaryota</taxon>
        <taxon>Sar</taxon>
        <taxon>Stramenopiles</taxon>
        <taxon>Ochrophyta</taxon>
        <taxon>Bacillariophyta</taxon>
        <taxon>Coscinodiscophyceae</taxon>
        <taxon>Chaetocerotophycidae</taxon>
        <taxon>Chaetocerotales</taxon>
        <taxon>Chaetocerotaceae</taxon>
        <taxon>Chaetoceros</taxon>
    </lineage>
</organism>
<dbReference type="InterPro" id="IPR008560">
    <property type="entry name" value="DUF842_euk"/>
</dbReference>
<sequence>MASVELQARANELNARMEREAKLAIEDIDKNLVRTIARNSYACVVKCYDDAGKAGSSEQIEQCSRQCQAPYQMSHNIVQQEVGQFQNRLGRAMGTCQDDAQGLITPQVQNDARKMRKVEESLLKCISKTVDHHVKQLGPMKQRIAAGLKQVSK</sequence>
<accession>A0A7S3V5Q8</accession>
<dbReference type="PANTHER" id="PTHR21096:SF0">
    <property type="entry name" value="PROTEIN FAM136A"/>
    <property type="match status" value="1"/>
</dbReference>
<dbReference type="Pfam" id="PF05811">
    <property type="entry name" value="DUF842"/>
    <property type="match status" value="1"/>
</dbReference>
<name>A0A7S3V5Q8_9STRA</name>
<reference evidence="2" key="1">
    <citation type="submission" date="2021-01" db="EMBL/GenBank/DDBJ databases">
        <authorList>
            <person name="Corre E."/>
            <person name="Pelletier E."/>
            <person name="Niang G."/>
            <person name="Scheremetjew M."/>
            <person name="Finn R."/>
            <person name="Kale V."/>
            <person name="Holt S."/>
            <person name="Cochrane G."/>
            <person name="Meng A."/>
            <person name="Brown T."/>
            <person name="Cohen L."/>
        </authorList>
    </citation>
    <scope>NUCLEOTIDE SEQUENCE</scope>
    <source>
        <strain evidence="2">MM31A-1</strain>
    </source>
</reference>
<comment type="similarity">
    <text evidence="1">Belongs to the FAM136 family.</text>
</comment>
<evidence type="ECO:0000256" key="1">
    <source>
        <dbReference type="ARBA" id="ARBA00009952"/>
    </source>
</evidence>
<dbReference type="EMBL" id="HBIO01005236">
    <property type="protein sequence ID" value="CAE0458833.1"/>
    <property type="molecule type" value="Transcribed_RNA"/>
</dbReference>
<dbReference type="AlphaFoldDB" id="A0A7S3V5Q8"/>
<evidence type="ECO:0008006" key="3">
    <source>
        <dbReference type="Google" id="ProtNLM"/>
    </source>
</evidence>